<dbReference type="InterPro" id="IPR001247">
    <property type="entry name" value="ExoRNase_PH_dom1"/>
</dbReference>
<dbReference type="Gene3D" id="3.30.230.70">
    <property type="entry name" value="GHMP Kinase, N-terminal domain"/>
    <property type="match status" value="1"/>
</dbReference>
<evidence type="ECO:0000259" key="7">
    <source>
        <dbReference type="Pfam" id="PF01138"/>
    </source>
</evidence>
<keyword evidence="4" id="KW-0963">Cytoplasm</keyword>
<organism evidence="8 9">
    <name type="scientific">Leucocoprinus birnbaumii</name>
    <dbReference type="NCBI Taxonomy" id="56174"/>
    <lineage>
        <taxon>Eukaryota</taxon>
        <taxon>Fungi</taxon>
        <taxon>Dikarya</taxon>
        <taxon>Basidiomycota</taxon>
        <taxon>Agaricomycotina</taxon>
        <taxon>Agaricomycetes</taxon>
        <taxon>Agaricomycetidae</taxon>
        <taxon>Agaricales</taxon>
        <taxon>Agaricineae</taxon>
        <taxon>Agaricaceae</taxon>
        <taxon>Leucocoprinus</taxon>
    </lineage>
</organism>
<feature type="domain" description="Exoribonuclease phosphorolytic" evidence="7">
    <location>
        <begin position="33"/>
        <end position="179"/>
    </location>
</feature>
<dbReference type="GO" id="GO:0005730">
    <property type="term" value="C:nucleolus"/>
    <property type="evidence" value="ECO:0007669"/>
    <property type="project" value="UniProtKB-SubCell"/>
</dbReference>
<evidence type="ECO:0000256" key="6">
    <source>
        <dbReference type="ARBA" id="ARBA00042523"/>
    </source>
</evidence>
<dbReference type="GO" id="GO:0071038">
    <property type="term" value="P:TRAMP-dependent tRNA surveillance pathway"/>
    <property type="evidence" value="ECO:0007669"/>
    <property type="project" value="TreeGrafter"/>
</dbReference>
<evidence type="ECO:0000256" key="2">
    <source>
        <dbReference type="ARBA" id="ARBA00004604"/>
    </source>
</evidence>
<name>A0AAD5VT61_9AGAR</name>
<evidence type="ECO:0000256" key="4">
    <source>
        <dbReference type="ARBA" id="ARBA00022490"/>
    </source>
</evidence>
<dbReference type="GO" id="GO:0071028">
    <property type="term" value="P:nuclear mRNA surveillance"/>
    <property type="evidence" value="ECO:0007669"/>
    <property type="project" value="TreeGrafter"/>
</dbReference>
<dbReference type="GO" id="GO:0034476">
    <property type="term" value="P:U5 snRNA 3'-end processing"/>
    <property type="evidence" value="ECO:0007669"/>
    <property type="project" value="TreeGrafter"/>
</dbReference>
<keyword evidence="9" id="KW-1185">Reference proteome</keyword>
<dbReference type="GO" id="GO:0035925">
    <property type="term" value="F:mRNA 3'-UTR AU-rich region binding"/>
    <property type="evidence" value="ECO:0007669"/>
    <property type="project" value="TreeGrafter"/>
</dbReference>
<accession>A0AAD5VT61</accession>
<reference evidence="8" key="1">
    <citation type="submission" date="2022-07" db="EMBL/GenBank/DDBJ databases">
        <title>Genome Sequence of Leucocoprinus birnbaumii.</title>
        <authorList>
            <person name="Buettner E."/>
        </authorList>
    </citation>
    <scope>NUCLEOTIDE SEQUENCE</scope>
    <source>
        <strain evidence="8">VT141</strain>
    </source>
</reference>
<dbReference type="PANTHER" id="PTHR11097">
    <property type="entry name" value="EXOSOME COMPLEX EXONUCLEASE RIBOSOMAL RNA PROCESSING PROTEIN"/>
    <property type="match status" value="1"/>
</dbReference>
<evidence type="ECO:0000313" key="8">
    <source>
        <dbReference type="EMBL" id="KAJ3569097.1"/>
    </source>
</evidence>
<evidence type="ECO:0000256" key="1">
    <source>
        <dbReference type="ARBA" id="ARBA00004496"/>
    </source>
</evidence>
<proteinExistence type="inferred from homology"/>
<dbReference type="InterPro" id="IPR036345">
    <property type="entry name" value="ExoRNase_PH_dom2_sf"/>
</dbReference>
<dbReference type="GO" id="GO:0000467">
    <property type="term" value="P:exonucleolytic trimming to generate mature 3'-end of 5.8S rRNA from tricistronic rRNA transcript (SSU-rRNA, 5.8S rRNA, LSU-rRNA)"/>
    <property type="evidence" value="ECO:0007669"/>
    <property type="project" value="TreeGrafter"/>
</dbReference>
<dbReference type="SUPFAM" id="SSF54211">
    <property type="entry name" value="Ribosomal protein S5 domain 2-like"/>
    <property type="match status" value="1"/>
</dbReference>
<dbReference type="InterPro" id="IPR020568">
    <property type="entry name" value="Ribosomal_Su5_D2-typ_SF"/>
</dbReference>
<evidence type="ECO:0000313" key="9">
    <source>
        <dbReference type="Proteomes" id="UP001213000"/>
    </source>
</evidence>
<protein>
    <recommendedName>
        <fullName evidence="6">Ribosomal RNA-processing protein 42</fullName>
    </recommendedName>
</protein>
<dbReference type="GO" id="GO:0016075">
    <property type="term" value="P:rRNA catabolic process"/>
    <property type="evidence" value="ECO:0007669"/>
    <property type="project" value="TreeGrafter"/>
</dbReference>
<keyword evidence="5" id="KW-0271">Exosome</keyword>
<comment type="caution">
    <text evidence="8">The sequence shown here is derived from an EMBL/GenBank/DDBJ whole genome shotgun (WGS) entry which is preliminary data.</text>
</comment>
<dbReference type="GO" id="GO:0034473">
    <property type="term" value="P:U1 snRNA 3'-end processing"/>
    <property type="evidence" value="ECO:0007669"/>
    <property type="project" value="TreeGrafter"/>
</dbReference>
<dbReference type="InterPro" id="IPR050590">
    <property type="entry name" value="Exosome_comp_Rrp42_subfam"/>
</dbReference>
<dbReference type="EMBL" id="JANIEX010000307">
    <property type="protein sequence ID" value="KAJ3569097.1"/>
    <property type="molecule type" value="Genomic_DNA"/>
</dbReference>
<gene>
    <name evidence="8" type="ORF">NP233_g5277</name>
</gene>
<dbReference type="GO" id="GO:0000177">
    <property type="term" value="C:cytoplasmic exosome (RNase complex)"/>
    <property type="evidence" value="ECO:0007669"/>
    <property type="project" value="TreeGrafter"/>
</dbReference>
<dbReference type="SUPFAM" id="SSF55666">
    <property type="entry name" value="Ribonuclease PH domain 2-like"/>
    <property type="match status" value="1"/>
</dbReference>
<evidence type="ECO:0000256" key="5">
    <source>
        <dbReference type="ARBA" id="ARBA00022835"/>
    </source>
</evidence>
<dbReference type="Proteomes" id="UP001213000">
    <property type="component" value="Unassembled WGS sequence"/>
</dbReference>
<comment type="similarity">
    <text evidence="3">Belongs to the RNase PH family.</text>
</comment>
<dbReference type="GO" id="GO:0000176">
    <property type="term" value="C:nuclear exosome (RNase complex)"/>
    <property type="evidence" value="ECO:0007669"/>
    <property type="project" value="UniProtKB-ARBA"/>
</dbReference>
<evidence type="ECO:0000256" key="3">
    <source>
        <dbReference type="ARBA" id="ARBA00006678"/>
    </source>
</evidence>
<dbReference type="GO" id="GO:0034475">
    <property type="term" value="P:U4 snRNA 3'-end processing"/>
    <property type="evidence" value="ECO:0007669"/>
    <property type="project" value="TreeGrafter"/>
</dbReference>
<dbReference type="GO" id="GO:0071035">
    <property type="term" value="P:nuclear polyadenylation-dependent rRNA catabolic process"/>
    <property type="evidence" value="ECO:0007669"/>
    <property type="project" value="TreeGrafter"/>
</dbReference>
<dbReference type="PANTHER" id="PTHR11097:SF8">
    <property type="entry name" value="EXOSOME COMPLEX COMPONENT RRP42"/>
    <property type="match status" value="1"/>
</dbReference>
<comment type="subcellular location">
    <subcellularLocation>
        <location evidence="1">Cytoplasm</location>
    </subcellularLocation>
    <subcellularLocation>
        <location evidence="2">Nucleus</location>
        <location evidence="2">Nucleolus</location>
    </subcellularLocation>
</comment>
<dbReference type="AlphaFoldDB" id="A0AAD5VT61"/>
<sequence length="356" mass="38717">MSTVLLSKAEKSYITAGLKQTTPQRADGRKLTDFRTIALETGVAPLANGSARLYLGRNLNDNGGGTEILAATKLEVETISADGSTEGCEGGRIIVNVSCSPAGYPHLAQTALEDFQHDLTTILHTTLTHPTLRPKNLGILANKKSWLLHLDLLILSDAGNTLDALFLAARAALWDTKVPRTRSVEYKAPKTSVKDETGFAGANVTVQGGDMDIDEAAPSGFDTRSQVKLATDFELPDYWDEGEDLDGRDGWPVGVTLNLEPPVHFLDATPHEEAAVPLRFLLVFSFPQTAAASNKPYLQGMRTLGGGEVSLSQIKDLIEVGQKYAEELYTALNVKLKEEDVRRTQVARERFEAARR</sequence>
<dbReference type="InterPro" id="IPR027408">
    <property type="entry name" value="PNPase/RNase_PH_dom_sf"/>
</dbReference>
<dbReference type="Pfam" id="PF01138">
    <property type="entry name" value="RNase_PH"/>
    <property type="match status" value="1"/>
</dbReference>